<proteinExistence type="predicted"/>
<feature type="domain" description="Reverse transcriptase Ty1/copia-type" evidence="1">
    <location>
        <begin position="55"/>
        <end position="297"/>
    </location>
</feature>
<dbReference type="InterPro" id="IPR013103">
    <property type="entry name" value="RVT_2"/>
</dbReference>
<dbReference type="EMBL" id="OIVN01001840">
    <property type="protein sequence ID" value="SPC98166.1"/>
    <property type="molecule type" value="Genomic_DNA"/>
</dbReference>
<dbReference type="SUPFAM" id="SSF56672">
    <property type="entry name" value="DNA/RNA polymerases"/>
    <property type="match status" value="1"/>
</dbReference>
<accession>A0A2N9G684</accession>
<name>A0A2N9G684_FAGSY</name>
<dbReference type="PANTHER" id="PTHR11439">
    <property type="entry name" value="GAG-POL-RELATED RETROTRANSPOSON"/>
    <property type="match status" value="1"/>
</dbReference>
<gene>
    <name evidence="2" type="ORF">FSB_LOCUS26048</name>
</gene>
<dbReference type="Pfam" id="PF07727">
    <property type="entry name" value="RVT_2"/>
    <property type="match status" value="1"/>
</dbReference>
<dbReference type="InterPro" id="IPR043502">
    <property type="entry name" value="DNA/RNA_pol_sf"/>
</dbReference>
<dbReference type="AlphaFoldDB" id="A0A2N9G684"/>
<evidence type="ECO:0000259" key="1">
    <source>
        <dbReference type="Pfam" id="PF07727"/>
    </source>
</evidence>
<evidence type="ECO:0000313" key="2">
    <source>
        <dbReference type="EMBL" id="SPC98166.1"/>
    </source>
</evidence>
<dbReference type="CDD" id="cd09272">
    <property type="entry name" value="RNase_HI_RT_Ty1"/>
    <property type="match status" value="1"/>
</dbReference>
<sequence length="528" mass="58793">MQTRSKSGISKKKSFATSTTIDYLQTEPPTYTIASKFPQWREAMASEFAALQRQHTWQLVPPSSDQNVVGCRWVYKIKRNSDGSVSRYKARLVAKGFHQQAGVDFAETFSPVVKPPTVRIILSLAAQNQWSLRQLDVSNAFLHGLLKETVFMAQPLGFVNSSLPSHVCHLHKSLYGLKQAPRAWFERFTSHLLTLGFKASVADASLFIFSHKSVTIYLLLYVDDIIITGNNSSAVSNIISQLSTAFELKDLGPLRYFLGLQIDYKKGGFFVHQRKYLTDLLHKFTLTDCKAASTPIATTPLLTSTSTELLSDPTPYRSLVGALQYATFTRPDITFAVNRVCQFMHKPSSAHLVAAKRILRYLKGTLDRGILFQPGPFALTAFTDADWAGDPCDRRSTSGIIVFLGNNPITWLAKKQHTVSRSSTEAEYRSLASGAAELSWIRQVLCDLGLFLPSAPLIWCDNTSALALASNPVFHGRTKHIEVDYHFIRERVVRGDLSSNSSLLRTSLPMSSLKLSLLLGFIAYVPNC</sequence>
<protein>
    <recommendedName>
        <fullName evidence="1">Reverse transcriptase Ty1/copia-type domain-containing protein</fullName>
    </recommendedName>
</protein>
<reference evidence="2" key="1">
    <citation type="submission" date="2018-02" db="EMBL/GenBank/DDBJ databases">
        <authorList>
            <person name="Cohen D.B."/>
            <person name="Kent A.D."/>
        </authorList>
    </citation>
    <scope>NUCLEOTIDE SEQUENCE</scope>
</reference>
<dbReference type="PANTHER" id="PTHR11439:SF455">
    <property type="entry name" value="RLK (RECEPTOR-LIKE PROTEIN KINASE) 8, PUTATIVE-RELATED"/>
    <property type="match status" value="1"/>
</dbReference>
<organism evidence="2">
    <name type="scientific">Fagus sylvatica</name>
    <name type="common">Beechnut</name>
    <dbReference type="NCBI Taxonomy" id="28930"/>
    <lineage>
        <taxon>Eukaryota</taxon>
        <taxon>Viridiplantae</taxon>
        <taxon>Streptophyta</taxon>
        <taxon>Embryophyta</taxon>
        <taxon>Tracheophyta</taxon>
        <taxon>Spermatophyta</taxon>
        <taxon>Magnoliopsida</taxon>
        <taxon>eudicotyledons</taxon>
        <taxon>Gunneridae</taxon>
        <taxon>Pentapetalae</taxon>
        <taxon>rosids</taxon>
        <taxon>fabids</taxon>
        <taxon>Fagales</taxon>
        <taxon>Fagaceae</taxon>
        <taxon>Fagus</taxon>
    </lineage>
</organism>